<dbReference type="PANTHER" id="PTHR33993:SF14">
    <property type="entry name" value="GB|AAF24581.1"/>
    <property type="match status" value="1"/>
</dbReference>
<evidence type="ECO:0000313" key="3">
    <source>
        <dbReference type="Proteomes" id="UP001161391"/>
    </source>
</evidence>
<dbReference type="PANTHER" id="PTHR33993">
    <property type="entry name" value="GLYOXALASE-RELATED"/>
    <property type="match status" value="1"/>
</dbReference>
<reference evidence="2" key="1">
    <citation type="journal article" date="2014" name="Int. J. Syst. Evol. Microbiol.">
        <title>Complete genome of a new Firmicutes species belonging to the dominant human colonic microbiota ('Ruminococcus bicirculans') reveals two chromosomes and a selective capacity to utilize plant glucans.</title>
        <authorList>
            <consortium name="NISC Comparative Sequencing Program"/>
            <person name="Wegmann U."/>
            <person name="Louis P."/>
            <person name="Goesmann A."/>
            <person name="Henrissat B."/>
            <person name="Duncan S.H."/>
            <person name="Flint H.J."/>
        </authorList>
    </citation>
    <scope>NUCLEOTIDE SEQUENCE</scope>
    <source>
        <strain evidence="2">NBRC 108219</strain>
    </source>
</reference>
<comment type="caution">
    <text evidence="2">The sequence shown here is derived from an EMBL/GenBank/DDBJ whole genome shotgun (WGS) entry which is preliminary data.</text>
</comment>
<dbReference type="InterPro" id="IPR052164">
    <property type="entry name" value="Anthracycline_SecMetBiosynth"/>
</dbReference>
<evidence type="ECO:0000259" key="1">
    <source>
        <dbReference type="PROSITE" id="PS51819"/>
    </source>
</evidence>
<dbReference type="Proteomes" id="UP001161391">
    <property type="component" value="Unassembled WGS sequence"/>
</dbReference>
<dbReference type="CDD" id="cd07247">
    <property type="entry name" value="SgaA_N_like"/>
    <property type="match status" value="1"/>
</dbReference>
<name>A0ABQ5V846_9PROT</name>
<dbReference type="InterPro" id="IPR037523">
    <property type="entry name" value="VOC_core"/>
</dbReference>
<accession>A0ABQ5V846</accession>
<dbReference type="PROSITE" id="PS51819">
    <property type="entry name" value="VOC"/>
    <property type="match status" value="1"/>
</dbReference>
<dbReference type="RefSeq" id="WP_284387618.1">
    <property type="nucleotide sequence ID" value="NZ_BSNK01000001.1"/>
</dbReference>
<dbReference type="Pfam" id="PF00903">
    <property type="entry name" value="Glyoxalase"/>
    <property type="match status" value="1"/>
</dbReference>
<dbReference type="Gene3D" id="3.10.180.10">
    <property type="entry name" value="2,3-Dihydroxybiphenyl 1,2-Dioxygenase, domain 1"/>
    <property type="match status" value="1"/>
</dbReference>
<dbReference type="SUPFAM" id="SSF54593">
    <property type="entry name" value="Glyoxalase/Bleomycin resistance protein/Dihydroxybiphenyl dioxygenase"/>
    <property type="match status" value="1"/>
</dbReference>
<proteinExistence type="predicted"/>
<keyword evidence="3" id="KW-1185">Reference proteome</keyword>
<reference evidence="2" key="2">
    <citation type="submission" date="2023-01" db="EMBL/GenBank/DDBJ databases">
        <title>Draft genome sequence of Algimonas ampicilliniresistens strain NBRC 108219.</title>
        <authorList>
            <person name="Sun Q."/>
            <person name="Mori K."/>
        </authorList>
    </citation>
    <scope>NUCLEOTIDE SEQUENCE</scope>
    <source>
        <strain evidence="2">NBRC 108219</strain>
    </source>
</reference>
<evidence type="ECO:0000313" key="2">
    <source>
        <dbReference type="EMBL" id="GLQ22835.1"/>
    </source>
</evidence>
<dbReference type="InterPro" id="IPR004360">
    <property type="entry name" value="Glyas_Fos-R_dOase_dom"/>
</dbReference>
<dbReference type="EMBL" id="BSNK01000001">
    <property type="protein sequence ID" value="GLQ22835.1"/>
    <property type="molecule type" value="Genomic_DNA"/>
</dbReference>
<feature type="domain" description="VOC" evidence="1">
    <location>
        <begin position="152"/>
        <end position="267"/>
    </location>
</feature>
<sequence>MSLDDILEAMAGHWSGAEVITVDPAAGTTLSSTGQFETVTALGGAGSRSSYTQDMSGQPGMMCETVYQFGPDNAVTMVWIPNSGEAQIFTGQRKGAVITASRNADGGMTQTQVADYSTPDQLQSRMIMTIPNGPEMTVFEATYERKTVTSAQPSWHDLTVDNPAQSLAFYEAVFGGSPIPISMGDYNDYCLTNANGDVLGGLCHARGGNAGLPPVWLTYFPVPSLDDAISTAKASGGTLVSGPHKAGETRYAVLSDPSGAAFTVSES</sequence>
<dbReference type="InterPro" id="IPR029068">
    <property type="entry name" value="Glyas_Bleomycin-R_OHBP_Dase"/>
</dbReference>
<organism evidence="2 3">
    <name type="scientific">Algimonas ampicilliniresistens</name>
    <dbReference type="NCBI Taxonomy" id="1298735"/>
    <lineage>
        <taxon>Bacteria</taxon>
        <taxon>Pseudomonadati</taxon>
        <taxon>Pseudomonadota</taxon>
        <taxon>Alphaproteobacteria</taxon>
        <taxon>Maricaulales</taxon>
        <taxon>Robiginitomaculaceae</taxon>
        <taxon>Algimonas</taxon>
    </lineage>
</organism>
<gene>
    <name evidence="2" type="ORF">GCM10007853_07090</name>
</gene>
<protein>
    <recommendedName>
        <fullName evidence="1">VOC domain-containing protein</fullName>
    </recommendedName>
</protein>